<dbReference type="Gene3D" id="3.30.60.230">
    <property type="entry name" value="Lsr2, dimerization domain"/>
    <property type="match status" value="1"/>
</dbReference>
<evidence type="ECO:0000313" key="6">
    <source>
        <dbReference type="Proteomes" id="UP000031202"/>
    </source>
</evidence>
<protein>
    <recommendedName>
        <fullName evidence="7">Lsr2 family protein</fullName>
    </recommendedName>
</protein>
<dbReference type="GO" id="GO:0003677">
    <property type="term" value="F:DNA binding"/>
    <property type="evidence" value="ECO:0007669"/>
    <property type="project" value="UniProtKB-KW"/>
</dbReference>
<dbReference type="Proteomes" id="UP000031202">
    <property type="component" value="Unassembled WGS sequence"/>
</dbReference>
<dbReference type="InterPro" id="IPR055370">
    <property type="entry name" value="Lsr2_DNA-bd"/>
</dbReference>
<evidence type="ECO:0000259" key="4">
    <source>
        <dbReference type="Pfam" id="PF23359"/>
    </source>
</evidence>
<accession>A0A0B4D1D9</accession>
<dbReference type="GO" id="GO:0016746">
    <property type="term" value="F:acyltransferase activity"/>
    <property type="evidence" value="ECO:0007669"/>
    <property type="project" value="InterPro"/>
</dbReference>
<dbReference type="InterPro" id="IPR042261">
    <property type="entry name" value="Lsr2-like_dimerization"/>
</dbReference>
<dbReference type="EMBL" id="JWSZ01000001">
    <property type="protein sequence ID" value="KIC60296.1"/>
    <property type="molecule type" value="Genomic_DNA"/>
</dbReference>
<evidence type="ECO:0000313" key="5">
    <source>
        <dbReference type="EMBL" id="KIC60296.1"/>
    </source>
</evidence>
<evidence type="ECO:0000256" key="1">
    <source>
        <dbReference type="ARBA" id="ARBA00023125"/>
    </source>
</evidence>
<name>A0A0B4D1D9_9MICO</name>
<dbReference type="InterPro" id="IPR024412">
    <property type="entry name" value="Lsr2_dim_dom"/>
</dbReference>
<dbReference type="Gene3D" id="4.10.320.10">
    <property type="entry name" value="E3-binding domain"/>
    <property type="match status" value="1"/>
</dbReference>
<dbReference type="AlphaFoldDB" id="A0A0B4D1D9"/>
<dbReference type="InterPro" id="IPR036625">
    <property type="entry name" value="E3-bd_dom_sf"/>
</dbReference>
<dbReference type="RefSeq" id="WP_039411577.1">
    <property type="nucleotide sequence ID" value="NZ_JWSZ01000001.1"/>
</dbReference>
<keyword evidence="1" id="KW-0238">DNA-binding</keyword>
<evidence type="ECO:0008006" key="7">
    <source>
        <dbReference type="Google" id="ProtNLM"/>
    </source>
</evidence>
<organism evidence="5 6">
    <name type="scientific">Microbacterium hominis</name>
    <dbReference type="NCBI Taxonomy" id="162426"/>
    <lineage>
        <taxon>Bacteria</taxon>
        <taxon>Bacillati</taxon>
        <taxon>Actinomycetota</taxon>
        <taxon>Actinomycetes</taxon>
        <taxon>Micrococcales</taxon>
        <taxon>Microbacteriaceae</taxon>
        <taxon>Microbacterium</taxon>
    </lineage>
</organism>
<feature type="compositionally biased region" description="Low complexity" evidence="2">
    <location>
        <begin position="65"/>
        <end position="77"/>
    </location>
</feature>
<feature type="domain" description="Lsr2 dimerization" evidence="3">
    <location>
        <begin position="1"/>
        <end position="63"/>
    </location>
</feature>
<reference evidence="5 6" key="1">
    <citation type="submission" date="2014-12" db="EMBL/GenBank/DDBJ databases">
        <title>Genome sequencing of Microbacterium hominis TPW29.</title>
        <authorList>
            <person name="Tan P.W."/>
            <person name="Chan K.-G."/>
        </authorList>
    </citation>
    <scope>NUCLEOTIDE SEQUENCE [LARGE SCALE GENOMIC DNA]</scope>
    <source>
        <strain evidence="5 6">TPW29</strain>
    </source>
</reference>
<comment type="caution">
    <text evidence="5">The sequence shown here is derived from an EMBL/GenBank/DDBJ whole genome shotgun (WGS) entry which is preliminary data.</text>
</comment>
<dbReference type="Pfam" id="PF23359">
    <property type="entry name" value="Lsr2_DNA-bd"/>
    <property type="match status" value="1"/>
</dbReference>
<dbReference type="Pfam" id="PF11774">
    <property type="entry name" value="Lsr2"/>
    <property type="match status" value="1"/>
</dbReference>
<evidence type="ECO:0000256" key="2">
    <source>
        <dbReference type="SAM" id="MobiDB-lite"/>
    </source>
</evidence>
<feature type="domain" description="Lsr2 DNA-binding" evidence="4">
    <location>
        <begin position="80"/>
        <end position="114"/>
    </location>
</feature>
<feature type="region of interest" description="Disordered" evidence="2">
    <location>
        <begin position="62"/>
        <end position="85"/>
    </location>
</feature>
<evidence type="ECO:0000259" key="3">
    <source>
        <dbReference type="Pfam" id="PF11774"/>
    </source>
</evidence>
<proteinExistence type="predicted"/>
<gene>
    <name evidence="5" type="ORF">RM52_00610</name>
</gene>
<sequence>MARKEIKTYIVTDDFTGEEIPEDEAVSINFSYGGQAFEIDLSKKNAAKLDDLIAPYIDKARRVRSSSPAPARRSSSASKKHDLDAVRTWARANGHTVSDRGRVAQTILDAYEKAN</sequence>